<evidence type="ECO:0000313" key="8">
    <source>
        <dbReference type="Proteomes" id="UP000622687"/>
    </source>
</evidence>
<dbReference type="EMBL" id="JAEEGB010000005">
    <property type="protein sequence ID" value="MBI6872025.1"/>
    <property type="molecule type" value="Genomic_DNA"/>
</dbReference>
<dbReference type="InterPro" id="IPR043128">
    <property type="entry name" value="Rev_trsase/Diguanyl_cyclase"/>
</dbReference>
<dbReference type="Pfam" id="PF00072">
    <property type="entry name" value="Response_reg"/>
    <property type="match status" value="1"/>
</dbReference>
<dbReference type="Gene3D" id="3.30.70.270">
    <property type="match status" value="1"/>
</dbReference>
<dbReference type="PROSITE" id="PS50110">
    <property type="entry name" value="RESPONSE_REGULATORY"/>
    <property type="match status" value="1"/>
</dbReference>
<name>A0A934M2K1_9CLOT</name>
<evidence type="ECO:0000256" key="2">
    <source>
        <dbReference type="ARBA" id="ARBA00024867"/>
    </source>
</evidence>
<evidence type="ECO:0000259" key="6">
    <source>
        <dbReference type="PROSITE" id="PS50887"/>
    </source>
</evidence>
<dbReference type="PROSITE" id="PS50887">
    <property type="entry name" value="GGDEF"/>
    <property type="match status" value="1"/>
</dbReference>
<dbReference type="InterPro" id="IPR050469">
    <property type="entry name" value="Diguanylate_Cyclase"/>
</dbReference>
<protein>
    <recommendedName>
        <fullName evidence="1">Stage 0 sporulation protein A homolog</fullName>
    </recommendedName>
</protein>
<dbReference type="InterPro" id="IPR001789">
    <property type="entry name" value="Sig_transdc_resp-reg_receiver"/>
</dbReference>
<dbReference type="InterPro" id="IPR000160">
    <property type="entry name" value="GGDEF_dom"/>
</dbReference>
<feature type="coiled-coil region" evidence="4">
    <location>
        <begin position="123"/>
        <end position="153"/>
    </location>
</feature>
<dbReference type="NCBIfam" id="TIGR00254">
    <property type="entry name" value="GGDEF"/>
    <property type="match status" value="1"/>
</dbReference>
<accession>A0A934M2K1</accession>
<sequence>MESLDNGLVMIIDDNPENLKYLASIVKKSGYEYVMSLNGKQAFEYLKSEKPDIILLDIMMPEMDGYEICQKLKSDENTKDIPVIFVTAKTEIDEIVKGFEVGGVDYVTKPFNSIILESRIRTHIELKRSKDKLKKYIAKLEETNTILEEEKERSDYLANRDYLTGIFNRRYMVERMKEEYARFLRYKEIFAIGIFDIDNFKKINDTYGHECGDFILVSLTKSISESIRKMDCFARWGGEEFIVMLPKTDLEGAAVLFEKIREKVEKTKYSYNDFNLNITFTCGIAEISNEETIDNCIVRADKALYKGKISGKNQIVKG</sequence>
<evidence type="ECO:0000256" key="1">
    <source>
        <dbReference type="ARBA" id="ARBA00018672"/>
    </source>
</evidence>
<dbReference type="PANTHER" id="PTHR45138:SF9">
    <property type="entry name" value="DIGUANYLATE CYCLASE DGCM-RELATED"/>
    <property type="match status" value="1"/>
</dbReference>
<feature type="domain" description="Response regulatory" evidence="5">
    <location>
        <begin position="8"/>
        <end position="124"/>
    </location>
</feature>
<dbReference type="SMART" id="SM00448">
    <property type="entry name" value="REC"/>
    <property type="match status" value="1"/>
</dbReference>
<feature type="domain" description="GGDEF" evidence="6">
    <location>
        <begin position="188"/>
        <end position="318"/>
    </location>
</feature>
<organism evidence="7 8">
    <name type="scientific">Clostridium aciditolerans</name>
    <dbReference type="NCBI Taxonomy" id="339861"/>
    <lineage>
        <taxon>Bacteria</taxon>
        <taxon>Bacillati</taxon>
        <taxon>Bacillota</taxon>
        <taxon>Clostridia</taxon>
        <taxon>Eubacteriales</taxon>
        <taxon>Clostridiaceae</taxon>
        <taxon>Clostridium</taxon>
    </lineage>
</organism>
<dbReference type="GO" id="GO:0052621">
    <property type="term" value="F:diguanylate cyclase activity"/>
    <property type="evidence" value="ECO:0007669"/>
    <property type="project" value="TreeGrafter"/>
</dbReference>
<proteinExistence type="predicted"/>
<reference evidence="7" key="1">
    <citation type="submission" date="2020-12" db="EMBL/GenBank/DDBJ databases">
        <title>Clostridium thailandense sp. nov., a novel acetogenic bacterium isolated from peat land soil in Thailand.</title>
        <authorList>
            <person name="Chaikitkaew S."/>
            <person name="Birkeland N.K."/>
        </authorList>
    </citation>
    <scope>NUCLEOTIDE SEQUENCE</scope>
    <source>
        <strain evidence="7">DSM 17425</strain>
    </source>
</reference>
<comment type="caution">
    <text evidence="7">The sequence shown here is derived from an EMBL/GenBank/DDBJ whole genome shotgun (WGS) entry which is preliminary data.</text>
</comment>
<evidence type="ECO:0000259" key="5">
    <source>
        <dbReference type="PROSITE" id="PS50110"/>
    </source>
</evidence>
<dbReference type="SMART" id="SM00267">
    <property type="entry name" value="GGDEF"/>
    <property type="match status" value="1"/>
</dbReference>
<gene>
    <name evidence="7" type="ORF">I6U51_04790</name>
</gene>
<dbReference type="Pfam" id="PF00990">
    <property type="entry name" value="GGDEF"/>
    <property type="match status" value="1"/>
</dbReference>
<dbReference type="SUPFAM" id="SSF55073">
    <property type="entry name" value="Nucleotide cyclase"/>
    <property type="match status" value="1"/>
</dbReference>
<evidence type="ECO:0000313" key="7">
    <source>
        <dbReference type="EMBL" id="MBI6872025.1"/>
    </source>
</evidence>
<dbReference type="GO" id="GO:0005886">
    <property type="term" value="C:plasma membrane"/>
    <property type="evidence" value="ECO:0007669"/>
    <property type="project" value="TreeGrafter"/>
</dbReference>
<evidence type="ECO:0000256" key="3">
    <source>
        <dbReference type="PROSITE-ProRule" id="PRU00169"/>
    </source>
</evidence>
<comment type="function">
    <text evidence="2">May play the central regulatory role in sporulation. It may be an element of the effector pathway responsible for the activation of sporulation genes in response to nutritional stress. Spo0A may act in concert with spo0H (a sigma factor) to control the expression of some genes that are critical to the sporulation process.</text>
</comment>
<dbReference type="InterPro" id="IPR011006">
    <property type="entry name" value="CheY-like_superfamily"/>
</dbReference>
<dbReference type="GO" id="GO:0000160">
    <property type="term" value="P:phosphorelay signal transduction system"/>
    <property type="evidence" value="ECO:0007669"/>
    <property type="project" value="InterPro"/>
</dbReference>
<dbReference type="GO" id="GO:0043709">
    <property type="term" value="P:cell adhesion involved in single-species biofilm formation"/>
    <property type="evidence" value="ECO:0007669"/>
    <property type="project" value="TreeGrafter"/>
</dbReference>
<evidence type="ECO:0000256" key="4">
    <source>
        <dbReference type="SAM" id="Coils"/>
    </source>
</evidence>
<dbReference type="SUPFAM" id="SSF52172">
    <property type="entry name" value="CheY-like"/>
    <property type="match status" value="1"/>
</dbReference>
<dbReference type="PANTHER" id="PTHR45138">
    <property type="entry name" value="REGULATORY COMPONENTS OF SENSORY TRANSDUCTION SYSTEM"/>
    <property type="match status" value="1"/>
</dbReference>
<dbReference type="CDD" id="cd19920">
    <property type="entry name" value="REC_PA4781-like"/>
    <property type="match status" value="1"/>
</dbReference>
<dbReference type="FunFam" id="3.30.70.270:FF:000001">
    <property type="entry name" value="Diguanylate cyclase domain protein"/>
    <property type="match status" value="1"/>
</dbReference>
<dbReference type="RefSeq" id="WP_211141451.1">
    <property type="nucleotide sequence ID" value="NZ_JAEEGB010000005.1"/>
</dbReference>
<feature type="modified residue" description="4-aspartylphosphate" evidence="3">
    <location>
        <position position="57"/>
    </location>
</feature>
<keyword evidence="3" id="KW-0597">Phosphoprotein</keyword>
<dbReference type="CDD" id="cd01949">
    <property type="entry name" value="GGDEF"/>
    <property type="match status" value="1"/>
</dbReference>
<dbReference type="Gene3D" id="3.40.50.2300">
    <property type="match status" value="1"/>
</dbReference>
<dbReference type="InterPro" id="IPR029787">
    <property type="entry name" value="Nucleotide_cyclase"/>
</dbReference>
<dbReference type="Proteomes" id="UP000622687">
    <property type="component" value="Unassembled WGS sequence"/>
</dbReference>
<dbReference type="GO" id="GO:1902201">
    <property type="term" value="P:negative regulation of bacterial-type flagellum-dependent cell motility"/>
    <property type="evidence" value="ECO:0007669"/>
    <property type="project" value="TreeGrafter"/>
</dbReference>
<keyword evidence="4" id="KW-0175">Coiled coil</keyword>
<dbReference type="AlphaFoldDB" id="A0A934M2K1"/>
<keyword evidence="8" id="KW-1185">Reference proteome</keyword>